<dbReference type="AlphaFoldDB" id="A0A0C3G8V9"/>
<feature type="region of interest" description="Disordered" evidence="2">
    <location>
        <begin position="1"/>
        <end position="28"/>
    </location>
</feature>
<dbReference type="OrthoDB" id="2755069at2759"/>
<keyword evidence="4" id="KW-1185">Reference proteome</keyword>
<gene>
    <name evidence="3" type="ORF">PILCRDRAFT_4301</name>
</gene>
<feature type="compositionally biased region" description="Polar residues" evidence="2">
    <location>
        <begin position="9"/>
        <end position="19"/>
    </location>
</feature>
<dbReference type="InParanoid" id="A0A0C3G8V9"/>
<evidence type="ECO:0000256" key="2">
    <source>
        <dbReference type="SAM" id="MobiDB-lite"/>
    </source>
</evidence>
<evidence type="ECO:0000313" key="4">
    <source>
        <dbReference type="Proteomes" id="UP000054166"/>
    </source>
</evidence>
<dbReference type="EMBL" id="KN832980">
    <property type="protein sequence ID" value="KIM87081.1"/>
    <property type="molecule type" value="Genomic_DNA"/>
</dbReference>
<name>A0A0C3G8V9_PILCF</name>
<feature type="coiled-coil region" evidence="1">
    <location>
        <begin position="30"/>
        <end position="57"/>
    </location>
</feature>
<dbReference type="STRING" id="765440.A0A0C3G8V9"/>
<accession>A0A0C3G8V9</accession>
<dbReference type="HOGENOM" id="CLU_1511152_0_0_1"/>
<reference evidence="3 4" key="1">
    <citation type="submission" date="2014-04" db="EMBL/GenBank/DDBJ databases">
        <authorList>
            <consortium name="DOE Joint Genome Institute"/>
            <person name="Kuo A."/>
            <person name="Tarkka M."/>
            <person name="Buscot F."/>
            <person name="Kohler A."/>
            <person name="Nagy L.G."/>
            <person name="Floudas D."/>
            <person name="Copeland A."/>
            <person name="Barry K.W."/>
            <person name="Cichocki N."/>
            <person name="Veneault-Fourrey C."/>
            <person name="LaButti K."/>
            <person name="Lindquist E.A."/>
            <person name="Lipzen A."/>
            <person name="Lundell T."/>
            <person name="Morin E."/>
            <person name="Murat C."/>
            <person name="Sun H."/>
            <person name="Tunlid A."/>
            <person name="Henrissat B."/>
            <person name="Grigoriev I.V."/>
            <person name="Hibbett D.S."/>
            <person name="Martin F."/>
            <person name="Nordberg H.P."/>
            <person name="Cantor M.N."/>
            <person name="Hua S.X."/>
        </authorList>
    </citation>
    <scope>NUCLEOTIDE SEQUENCE [LARGE SCALE GENOMIC DNA]</scope>
    <source>
        <strain evidence="3 4">F 1598</strain>
    </source>
</reference>
<evidence type="ECO:0000313" key="3">
    <source>
        <dbReference type="EMBL" id="KIM87081.1"/>
    </source>
</evidence>
<keyword evidence="1" id="KW-0175">Coiled coil</keyword>
<dbReference type="Proteomes" id="UP000054166">
    <property type="component" value="Unassembled WGS sequence"/>
</dbReference>
<organism evidence="3 4">
    <name type="scientific">Piloderma croceum (strain F 1598)</name>
    <dbReference type="NCBI Taxonomy" id="765440"/>
    <lineage>
        <taxon>Eukaryota</taxon>
        <taxon>Fungi</taxon>
        <taxon>Dikarya</taxon>
        <taxon>Basidiomycota</taxon>
        <taxon>Agaricomycotina</taxon>
        <taxon>Agaricomycetes</taxon>
        <taxon>Agaricomycetidae</taxon>
        <taxon>Atheliales</taxon>
        <taxon>Atheliaceae</taxon>
        <taxon>Piloderma</taxon>
    </lineage>
</organism>
<protein>
    <submittedName>
        <fullName evidence="3">Uncharacterized protein</fullName>
    </submittedName>
</protein>
<proteinExistence type="predicted"/>
<sequence length="178" mass="19732">MAEARRADTNNVVSSTRLSTPVDEDPQLHGEGLLKEIQDLQRQLQEEKHKNRLLNCGTAVQTLQTSEMIPKPKGSVGETGFSLIAAMKLDKQNPKDKTLYNDILACVRTLAIGAGIDLSCKYKDQSITKMAKLMLAAKEVEPYLAKFEDNWATGQILRQYINGKHKYEAAKARGTVNG</sequence>
<reference evidence="4" key="2">
    <citation type="submission" date="2015-01" db="EMBL/GenBank/DDBJ databases">
        <title>Evolutionary Origins and Diversification of the Mycorrhizal Mutualists.</title>
        <authorList>
            <consortium name="DOE Joint Genome Institute"/>
            <consortium name="Mycorrhizal Genomics Consortium"/>
            <person name="Kohler A."/>
            <person name="Kuo A."/>
            <person name="Nagy L.G."/>
            <person name="Floudas D."/>
            <person name="Copeland A."/>
            <person name="Barry K.W."/>
            <person name="Cichocki N."/>
            <person name="Veneault-Fourrey C."/>
            <person name="LaButti K."/>
            <person name="Lindquist E.A."/>
            <person name="Lipzen A."/>
            <person name="Lundell T."/>
            <person name="Morin E."/>
            <person name="Murat C."/>
            <person name="Riley R."/>
            <person name="Ohm R."/>
            <person name="Sun H."/>
            <person name="Tunlid A."/>
            <person name="Henrissat B."/>
            <person name="Grigoriev I.V."/>
            <person name="Hibbett D.S."/>
            <person name="Martin F."/>
        </authorList>
    </citation>
    <scope>NUCLEOTIDE SEQUENCE [LARGE SCALE GENOMIC DNA]</scope>
    <source>
        <strain evidence="4">F 1598</strain>
    </source>
</reference>
<evidence type="ECO:0000256" key="1">
    <source>
        <dbReference type="SAM" id="Coils"/>
    </source>
</evidence>